<sequence>LSLYWNIPTLSRQGHHYIIGINLGVQQNPFLSQNVASIQSKALFEQTIRERNALINSLLKNKNFKDESPLKLVTQCADVYEHDFRNRSFCVVPIKISVKNCSWNRRIGYTLEMLSSDRNEASRSTLHKSVYPTAFQWTGPTSKYSILSANEEQTYIFKACFVRPGVYDVNRWRLTVNFDQIITDNESKDEGSQEHYATNIHEGGVGTKGYVQMPNTLHLLTLVDSSTDKKNEDSLQPYIEQLQ</sequence>
<dbReference type="EMBL" id="CAJVPU010021369">
    <property type="protein sequence ID" value="CAG8680954.1"/>
    <property type="molecule type" value="Genomic_DNA"/>
</dbReference>
<evidence type="ECO:0000313" key="1">
    <source>
        <dbReference type="EMBL" id="CAG8680954.1"/>
    </source>
</evidence>
<keyword evidence="2" id="KW-1185">Reference proteome</keyword>
<evidence type="ECO:0000313" key="2">
    <source>
        <dbReference type="Proteomes" id="UP000789702"/>
    </source>
</evidence>
<reference evidence="1" key="1">
    <citation type="submission" date="2021-06" db="EMBL/GenBank/DDBJ databases">
        <authorList>
            <person name="Kallberg Y."/>
            <person name="Tangrot J."/>
            <person name="Rosling A."/>
        </authorList>
    </citation>
    <scope>NUCLEOTIDE SEQUENCE</scope>
    <source>
        <strain evidence="1">IL203A</strain>
    </source>
</reference>
<gene>
    <name evidence="1" type="ORF">DHETER_LOCUS10651</name>
</gene>
<name>A0ACA9NWQ1_9GLOM</name>
<accession>A0ACA9NWQ1</accession>
<dbReference type="Proteomes" id="UP000789702">
    <property type="component" value="Unassembled WGS sequence"/>
</dbReference>
<organism evidence="1 2">
    <name type="scientific">Dentiscutata heterogama</name>
    <dbReference type="NCBI Taxonomy" id="1316150"/>
    <lineage>
        <taxon>Eukaryota</taxon>
        <taxon>Fungi</taxon>
        <taxon>Fungi incertae sedis</taxon>
        <taxon>Mucoromycota</taxon>
        <taxon>Glomeromycotina</taxon>
        <taxon>Glomeromycetes</taxon>
        <taxon>Diversisporales</taxon>
        <taxon>Gigasporaceae</taxon>
        <taxon>Dentiscutata</taxon>
    </lineage>
</organism>
<proteinExistence type="predicted"/>
<feature type="non-terminal residue" evidence="1">
    <location>
        <position position="1"/>
    </location>
</feature>
<comment type="caution">
    <text evidence="1">The sequence shown here is derived from an EMBL/GenBank/DDBJ whole genome shotgun (WGS) entry which is preliminary data.</text>
</comment>
<protein>
    <submittedName>
        <fullName evidence="1">5916_t:CDS:1</fullName>
    </submittedName>
</protein>